<keyword evidence="2" id="KW-1185">Reference proteome</keyword>
<evidence type="ECO:0000313" key="2">
    <source>
        <dbReference type="Proteomes" id="UP000639973"/>
    </source>
</evidence>
<evidence type="ECO:0000313" key="1">
    <source>
        <dbReference type="EMBL" id="GGL79450.1"/>
    </source>
</evidence>
<protein>
    <submittedName>
        <fullName evidence="1">Uncharacterized protein</fullName>
    </submittedName>
</protein>
<organism evidence="1 2">
    <name type="scientific">Deinococcus aerolatus</name>
    <dbReference type="NCBI Taxonomy" id="522487"/>
    <lineage>
        <taxon>Bacteria</taxon>
        <taxon>Thermotogati</taxon>
        <taxon>Deinococcota</taxon>
        <taxon>Deinococci</taxon>
        <taxon>Deinococcales</taxon>
        <taxon>Deinococcaceae</taxon>
        <taxon>Deinococcus</taxon>
    </lineage>
</organism>
<gene>
    <name evidence="1" type="ORF">GCM10010840_16670</name>
</gene>
<accession>A0ABQ2G7U9</accession>
<reference evidence="2" key="1">
    <citation type="journal article" date="2019" name="Int. J. Syst. Evol. Microbiol.">
        <title>The Global Catalogue of Microorganisms (GCM) 10K type strain sequencing project: providing services to taxonomists for standard genome sequencing and annotation.</title>
        <authorList>
            <consortium name="The Broad Institute Genomics Platform"/>
            <consortium name="The Broad Institute Genome Sequencing Center for Infectious Disease"/>
            <person name="Wu L."/>
            <person name="Ma J."/>
        </authorList>
    </citation>
    <scope>NUCLEOTIDE SEQUENCE [LARGE SCALE GENOMIC DNA]</scope>
    <source>
        <strain evidence="2">JCM 15442</strain>
    </source>
</reference>
<dbReference type="EMBL" id="BMOL01000006">
    <property type="protein sequence ID" value="GGL79450.1"/>
    <property type="molecule type" value="Genomic_DNA"/>
</dbReference>
<comment type="caution">
    <text evidence="1">The sequence shown here is derived from an EMBL/GenBank/DDBJ whole genome shotgun (WGS) entry which is preliminary data.</text>
</comment>
<sequence>MLFDLPAQLHGTRRVAVSPRVVAQLAARWYTRDFDRGGVLLGWWPAGSELLVVEAAIARGDPEWHQVLGQPLQPFEVEPPYIYGWNEAWNIQPGYWIRRIGYWALLPSPPADPSSDKAHHALATQVYEASFQKLITDLGGREEAHLALTFREHGGVATGDAQMFSPAQGMRPLDVDRRAAWPIQRPRPLVGVAFPRFQLPDDAE</sequence>
<proteinExistence type="predicted"/>
<name>A0ABQ2G7U9_9DEIO</name>
<dbReference type="Proteomes" id="UP000639973">
    <property type="component" value="Unassembled WGS sequence"/>
</dbReference>